<evidence type="ECO:0000256" key="1">
    <source>
        <dbReference type="ARBA" id="ARBA00001971"/>
    </source>
</evidence>
<dbReference type="Pfam" id="PF00067">
    <property type="entry name" value="p450"/>
    <property type="match status" value="1"/>
</dbReference>
<evidence type="ECO:0000313" key="12">
    <source>
        <dbReference type="Proteomes" id="UP000032304"/>
    </source>
</evidence>
<comment type="similarity">
    <text evidence="2 9">Belongs to the cytochrome P450 family.</text>
</comment>
<evidence type="ECO:0000256" key="4">
    <source>
        <dbReference type="ARBA" id="ARBA00022723"/>
    </source>
</evidence>
<evidence type="ECO:0008006" key="13">
    <source>
        <dbReference type="Google" id="ProtNLM"/>
    </source>
</evidence>
<protein>
    <recommendedName>
        <fullName evidence="13">Cytochrome P450</fullName>
    </recommendedName>
</protein>
<dbReference type="PANTHER" id="PTHR47950:SF41">
    <property type="entry name" value="(S)-N-METHYLCOCLAURINE 3'-HYDROXYLASE ISOZYME 2-RELATED"/>
    <property type="match status" value="1"/>
</dbReference>
<dbReference type="Gramene" id="KJB55339">
    <property type="protein sequence ID" value="KJB55339"/>
    <property type="gene ID" value="B456_009G071700"/>
</dbReference>
<dbReference type="GO" id="GO:0016705">
    <property type="term" value="F:oxidoreductase activity, acting on paired donors, with incorporation or reduction of molecular oxygen"/>
    <property type="evidence" value="ECO:0007669"/>
    <property type="project" value="InterPro"/>
</dbReference>
<feature type="transmembrane region" description="Helical" evidence="10">
    <location>
        <begin position="15"/>
        <end position="37"/>
    </location>
</feature>
<evidence type="ECO:0000256" key="7">
    <source>
        <dbReference type="ARBA" id="ARBA00023033"/>
    </source>
</evidence>
<dbReference type="InterPro" id="IPR017972">
    <property type="entry name" value="Cyt_P450_CS"/>
</dbReference>
<keyword evidence="5 9" id="KW-0560">Oxidoreductase</keyword>
<dbReference type="PRINTS" id="PR00463">
    <property type="entry name" value="EP450I"/>
</dbReference>
<evidence type="ECO:0000256" key="2">
    <source>
        <dbReference type="ARBA" id="ARBA00010617"/>
    </source>
</evidence>
<dbReference type="GO" id="GO:0005506">
    <property type="term" value="F:iron ion binding"/>
    <property type="evidence" value="ECO:0007669"/>
    <property type="project" value="InterPro"/>
</dbReference>
<comment type="cofactor">
    <cofactor evidence="1 8">
        <name>heme</name>
        <dbReference type="ChEBI" id="CHEBI:30413"/>
    </cofactor>
</comment>
<keyword evidence="12" id="KW-1185">Reference proteome</keyword>
<dbReference type="InterPro" id="IPR001128">
    <property type="entry name" value="Cyt_P450"/>
</dbReference>
<evidence type="ECO:0000256" key="3">
    <source>
        <dbReference type="ARBA" id="ARBA00022617"/>
    </source>
</evidence>
<dbReference type="FunFam" id="1.10.630.10:FF:000126">
    <property type="entry name" value="Predicted protein"/>
    <property type="match status" value="1"/>
</dbReference>
<keyword evidence="6 8" id="KW-0408">Iron</keyword>
<dbReference type="InterPro" id="IPR036396">
    <property type="entry name" value="Cyt_P450_sf"/>
</dbReference>
<dbReference type="AlphaFoldDB" id="A0A0D2TFA7"/>
<evidence type="ECO:0000256" key="5">
    <source>
        <dbReference type="ARBA" id="ARBA00023002"/>
    </source>
</evidence>
<keyword evidence="10" id="KW-1133">Transmembrane helix</keyword>
<dbReference type="GO" id="GO:0004497">
    <property type="term" value="F:monooxygenase activity"/>
    <property type="evidence" value="ECO:0007669"/>
    <property type="project" value="UniProtKB-KW"/>
</dbReference>
<keyword evidence="4 8" id="KW-0479">Metal-binding</keyword>
<dbReference type="PROSITE" id="PS00086">
    <property type="entry name" value="CYTOCHROME_P450"/>
    <property type="match status" value="1"/>
</dbReference>
<feature type="binding site" description="axial binding residue" evidence="8">
    <location>
        <position position="371"/>
    </location>
    <ligand>
        <name>heme</name>
        <dbReference type="ChEBI" id="CHEBI:30413"/>
    </ligand>
    <ligandPart>
        <name>Fe</name>
        <dbReference type="ChEBI" id="CHEBI:18248"/>
    </ligandPart>
</feature>
<reference evidence="11 12" key="1">
    <citation type="journal article" date="2012" name="Nature">
        <title>Repeated polyploidization of Gossypium genomes and the evolution of spinnable cotton fibres.</title>
        <authorList>
            <person name="Paterson A.H."/>
            <person name="Wendel J.F."/>
            <person name="Gundlach H."/>
            <person name="Guo H."/>
            <person name="Jenkins J."/>
            <person name="Jin D."/>
            <person name="Llewellyn D."/>
            <person name="Showmaker K.C."/>
            <person name="Shu S."/>
            <person name="Udall J."/>
            <person name="Yoo M.J."/>
            <person name="Byers R."/>
            <person name="Chen W."/>
            <person name="Doron-Faigenboim A."/>
            <person name="Duke M.V."/>
            <person name="Gong L."/>
            <person name="Grimwood J."/>
            <person name="Grover C."/>
            <person name="Grupp K."/>
            <person name="Hu G."/>
            <person name="Lee T.H."/>
            <person name="Li J."/>
            <person name="Lin L."/>
            <person name="Liu T."/>
            <person name="Marler B.S."/>
            <person name="Page J.T."/>
            <person name="Roberts A.W."/>
            <person name="Romanel E."/>
            <person name="Sanders W.S."/>
            <person name="Szadkowski E."/>
            <person name="Tan X."/>
            <person name="Tang H."/>
            <person name="Xu C."/>
            <person name="Wang J."/>
            <person name="Wang Z."/>
            <person name="Zhang D."/>
            <person name="Zhang L."/>
            <person name="Ashrafi H."/>
            <person name="Bedon F."/>
            <person name="Bowers J.E."/>
            <person name="Brubaker C.L."/>
            <person name="Chee P.W."/>
            <person name="Das S."/>
            <person name="Gingle A.R."/>
            <person name="Haigler C.H."/>
            <person name="Harker D."/>
            <person name="Hoffmann L.V."/>
            <person name="Hovav R."/>
            <person name="Jones D.C."/>
            <person name="Lemke C."/>
            <person name="Mansoor S."/>
            <person name="ur Rahman M."/>
            <person name="Rainville L.N."/>
            <person name="Rambani A."/>
            <person name="Reddy U.K."/>
            <person name="Rong J.K."/>
            <person name="Saranga Y."/>
            <person name="Scheffler B.E."/>
            <person name="Scheffler J.A."/>
            <person name="Stelly D.M."/>
            <person name="Triplett B.A."/>
            <person name="Van Deynze A."/>
            <person name="Vaslin M.F."/>
            <person name="Waghmare V.N."/>
            <person name="Walford S.A."/>
            <person name="Wright R.J."/>
            <person name="Zaki E.A."/>
            <person name="Zhang T."/>
            <person name="Dennis E.S."/>
            <person name="Mayer K.F."/>
            <person name="Peterson D.G."/>
            <person name="Rokhsar D.S."/>
            <person name="Wang X."/>
            <person name="Schmutz J."/>
        </authorList>
    </citation>
    <scope>NUCLEOTIDE SEQUENCE [LARGE SCALE GENOMIC DNA]</scope>
</reference>
<sequence length="433" mass="48857">MALLHSYFLSAGECVSGSMVLAVAMSIASYFLIPMVFGGRHKNWKNAPPGPVGWPILGSLPHLSNRLHEDFFHMAKIYGPLFSLNLGIKPAIVVSSPEMAAQVLKEKEGMFSSRTITETIRVISYDAHSIIFSPYGPRWKVLRRILITELLSPKAFEQFEPLRTSQVHGLLKYLYLVSKSNTQVNIAEYAFTALANLVSNFVCSKDLFDNSMPEGRKMKERFWELIKEMFIAGTETTSSTVEWGMAEILRKPSVLKKLLLELDQVVGKDRFVVESDIPKLAYLQAVVKEVFRLHPGVPLIIPRRTNEACEVAGYHIPKHCIVYVNVWGMARDPNVWEDPLEFKPERFIGSSVDVKGQDFNLLPFGTGRRSCVGWPLAHRMVHYYLAALLHAFQWESPPDVLNDLGERVGLTIQKGKSLLSTPKPRLPASVYER</sequence>
<evidence type="ECO:0000256" key="10">
    <source>
        <dbReference type="SAM" id="Phobius"/>
    </source>
</evidence>
<proteinExistence type="inferred from homology"/>
<dbReference type="InterPro" id="IPR002401">
    <property type="entry name" value="Cyt_P450_E_grp-I"/>
</dbReference>
<keyword evidence="3 8" id="KW-0349">Heme</keyword>
<accession>A0A0D2TFA7</accession>
<name>A0A0D2TFA7_GOSRA</name>
<dbReference type="PRINTS" id="PR00385">
    <property type="entry name" value="P450"/>
</dbReference>
<dbReference type="Gene3D" id="1.10.630.10">
    <property type="entry name" value="Cytochrome P450"/>
    <property type="match status" value="2"/>
</dbReference>
<gene>
    <name evidence="11" type="ORF">B456_009G071700</name>
</gene>
<evidence type="ECO:0000256" key="9">
    <source>
        <dbReference type="RuleBase" id="RU000461"/>
    </source>
</evidence>
<keyword evidence="10" id="KW-0472">Membrane</keyword>
<dbReference type="PANTHER" id="PTHR47950">
    <property type="entry name" value="CYTOCHROME P450, FAMILY 76, SUBFAMILY C, POLYPEPTIDE 5-RELATED"/>
    <property type="match status" value="1"/>
</dbReference>
<evidence type="ECO:0000313" key="11">
    <source>
        <dbReference type="EMBL" id="KJB55339.1"/>
    </source>
</evidence>
<dbReference type="SUPFAM" id="SSF48264">
    <property type="entry name" value="Cytochrome P450"/>
    <property type="match status" value="1"/>
</dbReference>
<dbReference type="GO" id="GO:0020037">
    <property type="term" value="F:heme binding"/>
    <property type="evidence" value="ECO:0007669"/>
    <property type="project" value="InterPro"/>
</dbReference>
<organism evidence="11 12">
    <name type="scientific">Gossypium raimondii</name>
    <name type="common">Peruvian cotton</name>
    <name type="synonym">Gossypium klotzschianum subsp. raimondii</name>
    <dbReference type="NCBI Taxonomy" id="29730"/>
    <lineage>
        <taxon>Eukaryota</taxon>
        <taxon>Viridiplantae</taxon>
        <taxon>Streptophyta</taxon>
        <taxon>Embryophyta</taxon>
        <taxon>Tracheophyta</taxon>
        <taxon>Spermatophyta</taxon>
        <taxon>Magnoliopsida</taxon>
        <taxon>eudicotyledons</taxon>
        <taxon>Gunneridae</taxon>
        <taxon>Pentapetalae</taxon>
        <taxon>rosids</taxon>
        <taxon>malvids</taxon>
        <taxon>Malvales</taxon>
        <taxon>Malvaceae</taxon>
        <taxon>Malvoideae</taxon>
        <taxon>Gossypium</taxon>
    </lineage>
</organism>
<keyword evidence="10" id="KW-0812">Transmembrane</keyword>
<dbReference type="EMBL" id="CM001748">
    <property type="protein sequence ID" value="KJB55339.1"/>
    <property type="molecule type" value="Genomic_DNA"/>
</dbReference>
<keyword evidence="7 9" id="KW-0503">Monooxygenase</keyword>
<evidence type="ECO:0000256" key="8">
    <source>
        <dbReference type="PIRSR" id="PIRSR602401-1"/>
    </source>
</evidence>
<evidence type="ECO:0000256" key="6">
    <source>
        <dbReference type="ARBA" id="ARBA00023004"/>
    </source>
</evidence>
<dbReference type="Proteomes" id="UP000032304">
    <property type="component" value="Chromosome 9"/>
</dbReference>